<dbReference type="InterPro" id="IPR051790">
    <property type="entry name" value="Cytochrome_c-biogenesis_DsbD"/>
</dbReference>
<reference evidence="3 4" key="1">
    <citation type="submission" date="2016-11" db="EMBL/GenBank/DDBJ databases">
        <authorList>
            <person name="Jaros S."/>
            <person name="Januszkiewicz K."/>
            <person name="Wedrychowicz H."/>
        </authorList>
    </citation>
    <scope>NUCLEOTIDE SEQUENCE [LARGE SCALE GENOMIC DNA]</scope>
    <source>
        <strain evidence="3 4">DSM 8605</strain>
    </source>
</reference>
<evidence type="ECO:0000313" key="3">
    <source>
        <dbReference type="EMBL" id="SHH57332.1"/>
    </source>
</evidence>
<feature type="domain" description="Urease accessory protein UreH-like transmembrane" evidence="2">
    <location>
        <begin position="204"/>
        <end position="389"/>
    </location>
</feature>
<accession>A0A1M5U2S8</accession>
<dbReference type="EMBL" id="FQXM01000007">
    <property type="protein sequence ID" value="SHH57332.1"/>
    <property type="molecule type" value="Genomic_DNA"/>
</dbReference>
<protein>
    <submittedName>
        <fullName evidence="3">Cytochrome c biogenesis protein CcdA</fullName>
    </submittedName>
</protein>
<gene>
    <name evidence="3" type="ORF">SAMN02745207_01547</name>
</gene>
<feature type="transmembrane region" description="Helical" evidence="1">
    <location>
        <begin position="205"/>
        <end position="224"/>
    </location>
</feature>
<evidence type="ECO:0000256" key="1">
    <source>
        <dbReference type="SAM" id="Phobius"/>
    </source>
</evidence>
<sequence>MNKKSKGLLKNKVIFIVFIFLYMFMNSTTAYSENKNNQKVEIVYFYINACVSCQDEQDKIEKYMRYLNSEKDIYKLEFKAYNVFEEVHLENMLRYCDEYNVKKSERTYPIMFVGDKYYQGEDNIEKGLEELRIQLNNNNIPTLKKIENQHEASTSINKYFENMQGVGVFLFGLINGFNPCSLAMLLFLLSLFIVDEKINVLKVGLAYIAGKFITYLLLGTVLYQVLDMLDVKSYQIFLKIIMGIFVVFIVSLNIQDIFSAKKEKYGEIKNQLPSKLRGFCHNIMKKALKNNKFKHFIIIAFLLGMIMSVLEFLCTGQVYLATILYIMHDSNALSIKAFTYLCVYSLAFILPLLVVIILIAKTKNLFNVSEKLRHRIPLIKLVTSIVLIVLAVYIIIFT</sequence>
<dbReference type="PANTHER" id="PTHR31272:SF9">
    <property type="entry name" value="BLL1027 PROTEIN"/>
    <property type="match status" value="1"/>
</dbReference>
<dbReference type="InterPro" id="IPR036249">
    <property type="entry name" value="Thioredoxin-like_sf"/>
</dbReference>
<name>A0A1M5U2S8_9CLOT</name>
<dbReference type="Pfam" id="PF13386">
    <property type="entry name" value="DsbD_2"/>
    <property type="match status" value="1"/>
</dbReference>
<feature type="transmembrane region" description="Helical" evidence="1">
    <location>
        <begin position="338"/>
        <end position="358"/>
    </location>
</feature>
<dbReference type="SUPFAM" id="SSF52833">
    <property type="entry name" value="Thioredoxin-like"/>
    <property type="match status" value="1"/>
</dbReference>
<evidence type="ECO:0000313" key="4">
    <source>
        <dbReference type="Proteomes" id="UP000184447"/>
    </source>
</evidence>
<keyword evidence="4" id="KW-1185">Reference proteome</keyword>
<keyword evidence="1" id="KW-0472">Membrane</keyword>
<feature type="transmembrane region" description="Helical" evidence="1">
    <location>
        <begin position="378"/>
        <end position="396"/>
    </location>
</feature>
<dbReference type="PANTHER" id="PTHR31272">
    <property type="entry name" value="CYTOCHROME C-TYPE BIOGENESIS PROTEIN HI_1454-RELATED"/>
    <property type="match status" value="1"/>
</dbReference>
<feature type="transmembrane region" description="Helical" evidence="1">
    <location>
        <begin position="236"/>
        <end position="254"/>
    </location>
</feature>
<dbReference type="Proteomes" id="UP000184447">
    <property type="component" value="Unassembled WGS sequence"/>
</dbReference>
<dbReference type="STRING" id="1121316.SAMN02745207_01547"/>
<evidence type="ECO:0000259" key="2">
    <source>
        <dbReference type="Pfam" id="PF13386"/>
    </source>
</evidence>
<keyword evidence="1" id="KW-1133">Transmembrane helix</keyword>
<organism evidence="3 4">
    <name type="scientific">Clostridium grantii DSM 8605</name>
    <dbReference type="NCBI Taxonomy" id="1121316"/>
    <lineage>
        <taxon>Bacteria</taxon>
        <taxon>Bacillati</taxon>
        <taxon>Bacillota</taxon>
        <taxon>Clostridia</taxon>
        <taxon>Eubacteriales</taxon>
        <taxon>Clostridiaceae</taxon>
        <taxon>Clostridium</taxon>
    </lineage>
</organism>
<proteinExistence type="predicted"/>
<dbReference type="RefSeq" id="WP_073337865.1">
    <property type="nucleotide sequence ID" value="NZ_FQXM01000007.1"/>
</dbReference>
<feature type="transmembrane region" description="Helical" evidence="1">
    <location>
        <begin position="168"/>
        <end position="193"/>
    </location>
</feature>
<keyword evidence="1" id="KW-0812">Transmembrane</keyword>
<dbReference type="OrthoDB" id="9797355at2"/>
<feature type="transmembrane region" description="Helical" evidence="1">
    <location>
        <begin position="296"/>
        <end position="326"/>
    </location>
</feature>
<dbReference type="AlphaFoldDB" id="A0A1M5U2S8"/>
<dbReference type="InterPro" id="IPR039447">
    <property type="entry name" value="UreH-like_TM_dom"/>
</dbReference>